<name>H8GQK5_METAL</name>
<dbReference type="eggNOG" id="ENOG5031NEB">
    <property type="taxonomic scope" value="Bacteria"/>
</dbReference>
<feature type="transmembrane region" description="Helical" evidence="1">
    <location>
        <begin position="6"/>
        <end position="28"/>
    </location>
</feature>
<sequence length="116" mass="13125">MSTFTQVILGILTAVVILTAAGGGLIYLNSKAEEQKFLFLANLAGKLIPKTREQIAYENGTQAYNEAVHTMADFKKAYRKPEQCFDIQDHETRIFCANHFMRARKRWEAKQAKKAG</sequence>
<dbReference type="STRING" id="686340.Metal_2075"/>
<evidence type="ECO:0000256" key="1">
    <source>
        <dbReference type="SAM" id="Phobius"/>
    </source>
</evidence>
<keyword evidence="3" id="KW-1185">Reference proteome</keyword>
<gene>
    <name evidence="2" type="ORF">Metal_2075</name>
</gene>
<proteinExistence type="predicted"/>
<dbReference type="Proteomes" id="UP000005090">
    <property type="component" value="Chromosome"/>
</dbReference>
<dbReference type="EMBL" id="CM001475">
    <property type="protein sequence ID" value="EIC29832.1"/>
    <property type="molecule type" value="Genomic_DNA"/>
</dbReference>
<keyword evidence="1" id="KW-0472">Membrane</keyword>
<evidence type="ECO:0000313" key="3">
    <source>
        <dbReference type="Proteomes" id="UP000005090"/>
    </source>
</evidence>
<dbReference type="AlphaFoldDB" id="H8GQK5"/>
<dbReference type="HOGENOM" id="CLU_2093960_0_0_6"/>
<keyword evidence="1" id="KW-0812">Transmembrane</keyword>
<protein>
    <submittedName>
        <fullName evidence="2">Uncharacterized protein</fullName>
    </submittedName>
</protein>
<dbReference type="RefSeq" id="WP_005372023.1">
    <property type="nucleotide sequence ID" value="NZ_CM001475.1"/>
</dbReference>
<evidence type="ECO:0000313" key="2">
    <source>
        <dbReference type="EMBL" id="EIC29832.1"/>
    </source>
</evidence>
<accession>H8GQK5</accession>
<organism evidence="2 3">
    <name type="scientific">Methylomicrobium album BG8</name>
    <dbReference type="NCBI Taxonomy" id="686340"/>
    <lineage>
        <taxon>Bacteria</taxon>
        <taxon>Pseudomonadati</taxon>
        <taxon>Pseudomonadota</taxon>
        <taxon>Gammaproteobacteria</taxon>
        <taxon>Methylococcales</taxon>
        <taxon>Methylococcaceae</taxon>
        <taxon>Methylomicrobium</taxon>
    </lineage>
</organism>
<keyword evidence="1" id="KW-1133">Transmembrane helix</keyword>
<reference evidence="2 3" key="1">
    <citation type="journal article" date="2013" name="Genome Announc.">
        <title>Genome Sequence of the Obligate Gammaproteobacterial Methanotroph Methylomicrobium album Strain BG8.</title>
        <authorList>
            <person name="Kits K.D."/>
            <person name="Kalyuzhnaya M.G."/>
            <person name="Klotz M.G."/>
            <person name="Jetten M.S."/>
            <person name="Op den Camp H.J."/>
            <person name="Vuilleumier S."/>
            <person name="Bringel F."/>
            <person name="Dispirito A.A."/>
            <person name="Murrell J.C."/>
            <person name="Bruce D."/>
            <person name="Cheng J.F."/>
            <person name="Copeland A."/>
            <person name="Goodwin L."/>
            <person name="Hauser L."/>
            <person name="Lajus A."/>
            <person name="Land M.L."/>
            <person name="Lapidus A."/>
            <person name="Lucas S."/>
            <person name="Medigue C."/>
            <person name="Pitluck S."/>
            <person name="Woyke T."/>
            <person name="Zeytun A."/>
            <person name="Stein L.Y."/>
        </authorList>
    </citation>
    <scope>NUCLEOTIDE SEQUENCE [LARGE SCALE GENOMIC DNA]</scope>
    <source>
        <strain evidence="2 3">BG8</strain>
    </source>
</reference>